<dbReference type="Proteomes" id="UP001151760">
    <property type="component" value="Unassembled WGS sequence"/>
</dbReference>
<evidence type="ECO:0000313" key="2">
    <source>
        <dbReference type="Proteomes" id="UP001151760"/>
    </source>
</evidence>
<reference evidence="1" key="2">
    <citation type="submission" date="2022-01" db="EMBL/GenBank/DDBJ databases">
        <authorList>
            <person name="Yamashiro T."/>
            <person name="Shiraishi A."/>
            <person name="Satake H."/>
            <person name="Nakayama K."/>
        </authorList>
    </citation>
    <scope>NUCLEOTIDE SEQUENCE</scope>
</reference>
<reference evidence="1" key="1">
    <citation type="journal article" date="2022" name="Int. J. Mol. Sci.">
        <title>Draft Genome of Tanacetum Coccineum: Genomic Comparison of Closely Related Tanacetum-Family Plants.</title>
        <authorList>
            <person name="Yamashiro T."/>
            <person name="Shiraishi A."/>
            <person name="Nakayama K."/>
            <person name="Satake H."/>
        </authorList>
    </citation>
    <scope>NUCLEOTIDE SEQUENCE</scope>
</reference>
<protein>
    <submittedName>
        <fullName evidence="1">Uncharacterized protein</fullName>
    </submittedName>
</protein>
<comment type="caution">
    <text evidence="1">The sequence shown here is derived from an EMBL/GenBank/DDBJ whole genome shotgun (WGS) entry which is preliminary data.</text>
</comment>
<evidence type="ECO:0000313" key="1">
    <source>
        <dbReference type="EMBL" id="GJT85203.1"/>
    </source>
</evidence>
<name>A0ABQ5HBD8_9ASTR</name>
<dbReference type="EMBL" id="BQNB010019428">
    <property type="protein sequence ID" value="GJT85203.1"/>
    <property type="molecule type" value="Genomic_DNA"/>
</dbReference>
<accession>A0ABQ5HBD8</accession>
<keyword evidence="2" id="KW-1185">Reference proteome</keyword>
<organism evidence="1 2">
    <name type="scientific">Tanacetum coccineum</name>
    <dbReference type="NCBI Taxonomy" id="301880"/>
    <lineage>
        <taxon>Eukaryota</taxon>
        <taxon>Viridiplantae</taxon>
        <taxon>Streptophyta</taxon>
        <taxon>Embryophyta</taxon>
        <taxon>Tracheophyta</taxon>
        <taxon>Spermatophyta</taxon>
        <taxon>Magnoliopsida</taxon>
        <taxon>eudicotyledons</taxon>
        <taxon>Gunneridae</taxon>
        <taxon>Pentapetalae</taxon>
        <taxon>asterids</taxon>
        <taxon>campanulids</taxon>
        <taxon>Asterales</taxon>
        <taxon>Asteraceae</taxon>
        <taxon>Asteroideae</taxon>
        <taxon>Anthemideae</taxon>
        <taxon>Anthemidinae</taxon>
        <taxon>Tanacetum</taxon>
    </lineage>
</organism>
<sequence>MDPGDRNAHPSSPPLGFLFTDNSVSFVTETYTRYLLTSAIRDRWILNEVASHAPASTQSEGYTLGIHNDEKEILQLSS</sequence>
<proteinExistence type="predicted"/>
<gene>
    <name evidence="1" type="ORF">Tco_1066920</name>
</gene>